<sequence length="353" mass="37325">MAIFAKPYLNKGKKDMIETIQMAAQASDFVNSFGPSAGFSLFWAICAIGGGMIGAGIGGNWAFVMTGFSVFLGFAVAATTGSDVVLNYMAFGPVFGPHICFAGAVAAHAYAGKLGLLGDKKGKDIDTSPAGFGNPTMLWIGAAFGLGGYLVERCIRLIPWFGHNTDTVALTVLLSSLVVRLVFGKSGIFNWTSQLTDKECWLRWQEKPSQWITIGVAASVLSGGLTLTVAYLLPHVSPETEKVLLANAQTLPFGISAITILMLILGFKIPVTHHITITAGLAAMVWFPILGNSLLLALLAAVVFGLMAAGLAEFAQRLMYARGDTHIDPPASSIWISHTIVRGLGLLVMAAMV</sequence>
<feature type="domain" description="DUF7973" evidence="2">
    <location>
        <begin position="43"/>
        <end position="188"/>
    </location>
</feature>
<feature type="transmembrane region" description="Helical" evidence="1">
    <location>
        <begin position="211"/>
        <end position="233"/>
    </location>
</feature>
<dbReference type="InterPro" id="IPR058279">
    <property type="entry name" value="DUF7973"/>
</dbReference>
<dbReference type="Proteomes" id="UP000070572">
    <property type="component" value="Unassembled WGS sequence"/>
</dbReference>
<comment type="caution">
    <text evidence="3">The sequence shown here is derived from an EMBL/GenBank/DDBJ whole genome shotgun (WGS) entry which is preliminary data.</text>
</comment>
<evidence type="ECO:0000313" key="4">
    <source>
        <dbReference type="Proteomes" id="UP000070572"/>
    </source>
</evidence>
<keyword evidence="1" id="KW-1133">Transmembrane helix</keyword>
<feature type="transmembrane region" description="Helical" evidence="1">
    <location>
        <begin position="62"/>
        <end position="82"/>
    </location>
</feature>
<feature type="transmembrane region" description="Helical" evidence="1">
    <location>
        <begin position="171"/>
        <end position="191"/>
    </location>
</feature>
<feature type="transmembrane region" description="Helical" evidence="1">
    <location>
        <begin position="88"/>
        <end position="111"/>
    </location>
</feature>
<name>A0AB34WYL9_9ACTO</name>
<feature type="transmembrane region" description="Helical" evidence="1">
    <location>
        <begin position="132"/>
        <end position="151"/>
    </location>
</feature>
<organism evidence="3 4">
    <name type="scientific">Varibaculum cambriense</name>
    <dbReference type="NCBI Taxonomy" id="184870"/>
    <lineage>
        <taxon>Bacteria</taxon>
        <taxon>Bacillati</taxon>
        <taxon>Actinomycetota</taxon>
        <taxon>Actinomycetes</taxon>
        <taxon>Actinomycetales</taxon>
        <taxon>Actinomycetaceae</taxon>
        <taxon>Varibaculum</taxon>
    </lineage>
</organism>
<keyword evidence="1" id="KW-0472">Membrane</keyword>
<evidence type="ECO:0000313" key="3">
    <source>
        <dbReference type="EMBL" id="KXB80193.1"/>
    </source>
</evidence>
<reference evidence="3 4" key="1">
    <citation type="submission" date="2016-01" db="EMBL/GenBank/DDBJ databases">
        <authorList>
            <person name="Mitreva M."/>
            <person name="Pepin K.H."/>
            <person name="Mihindukulasuriya K.A."/>
            <person name="Fulton R."/>
            <person name="Fronick C."/>
            <person name="O'Laughlin M."/>
            <person name="Miner T."/>
            <person name="Herter B."/>
            <person name="Rosa B.A."/>
            <person name="Cordes M."/>
            <person name="Tomlinson C."/>
            <person name="Wollam A."/>
            <person name="Palsikar V.B."/>
            <person name="Mardis E.R."/>
            <person name="Wilson R.K."/>
        </authorList>
    </citation>
    <scope>NUCLEOTIDE SEQUENCE [LARGE SCALE GENOMIC DNA]</scope>
    <source>
        <strain evidence="3 4">DNF00696</strain>
    </source>
</reference>
<feature type="transmembrane region" description="Helical" evidence="1">
    <location>
        <begin position="253"/>
        <end position="271"/>
    </location>
</feature>
<feature type="transmembrane region" description="Helical" evidence="1">
    <location>
        <begin position="283"/>
        <end position="312"/>
    </location>
</feature>
<dbReference type="Pfam" id="PF25928">
    <property type="entry name" value="DUF7973"/>
    <property type="match status" value="2"/>
</dbReference>
<dbReference type="AlphaFoldDB" id="A0AB34WYL9"/>
<evidence type="ECO:0000259" key="2">
    <source>
        <dbReference type="Pfam" id="PF25928"/>
    </source>
</evidence>
<dbReference type="EMBL" id="LSDN01000018">
    <property type="protein sequence ID" value="KXB80193.1"/>
    <property type="molecule type" value="Genomic_DNA"/>
</dbReference>
<keyword evidence="1" id="KW-0812">Transmembrane</keyword>
<feature type="transmembrane region" description="Helical" evidence="1">
    <location>
        <begin position="37"/>
        <end position="55"/>
    </location>
</feature>
<gene>
    <name evidence="3" type="ORF">HMPREF1862_01417</name>
</gene>
<dbReference type="RefSeq" id="WP_022865241.1">
    <property type="nucleotide sequence ID" value="NZ_JASOZV010000006.1"/>
</dbReference>
<accession>A0AB34WYL9</accession>
<proteinExistence type="predicted"/>
<feature type="domain" description="DUF7973" evidence="2">
    <location>
        <begin position="198"/>
        <end position="342"/>
    </location>
</feature>
<protein>
    <recommendedName>
        <fullName evidence="2">DUF7973 domain-containing protein</fullName>
    </recommendedName>
</protein>
<evidence type="ECO:0000256" key="1">
    <source>
        <dbReference type="SAM" id="Phobius"/>
    </source>
</evidence>